<dbReference type="EMBL" id="SRLO01000227">
    <property type="protein sequence ID" value="TNN65953.1"/>
    <property type="molecule type" value="Genomic_DNA"/>
</dbReference>
<evidence type="ECO:0000313" key="2">
    <source>
        <dbReference type="Proteomes" id="UP000314294"/>
    </source>
</evidence>
<proteinExistence type="predicted"/>
<dbReference type="Proteomes" id="UP000314294">
    <property type="component" value="Unassembled WGS sequence"/>
</dbReference>
<evidence type="ECO:0000313" key="1">
    <source>
        <dbReference type="EMBL" id="TNN65953.1"/>
    </source>
</evidence>
<sequence length="64" mass="7055">MSCKYCTEIQFGNLKFIFWSPPAALSSSRLLSPILLTHCYRKCTSRMSPAISHGDAPPSLPPSI</sequence>
<gene>
    <name evidence="1" type="ORF">EYF80_023826</name>
</gene>
<accession>A0A4Z2HLT7</accession>
<keyword evidence="2" id="KW-1185">Reference proteome</keyword>
<comment type="caution">
    <text evidence="1">The sequence shown here is derived from an EMBL/GenBank/DDBJ whole genome shotgun (WGS) entry which is preliminary data.</text>
</comment>
<dbReference type="AlphaFoldDB" id="A0A4Z2HLT7"/>
<name>A0A4Z2HLT7_9TELE</name>
<organism evidence="1 2">
    <name type="scientific">Liparis tanakae</name>
    <name type="common">Tanaka's snailfish</name>
    <dbReference type="NCBI Taxonomy" id="230148"/>
    <lineage>
        <taxon>Eukaryota</taxon>
        <taxon>Metazoa</taxon>
        <taxon>Chordata</taxon>
        <taxon>Craniata</taxon>
        <taxon>Vertebrata</taxon>
        <taxon>Euteleostomi</taxon>
        <taxon>Actinopterygii</taxon>
        <taxon>Neopterygii</taxon>
        <taxon>Teleostei</taxon>
        <taxon>Neoteleostei</taxon>
        <taxon>Acanthomorphata</taxon>
        <taxon>Eupercaria</taxon>
        <taxon>Perciformes</taxon>
        <taxon>Cottioidei</taxon>
        <taxon>Cottales</taxon>
        <taxon>Liparidae</taxon>
        <taxon>Liparis</taxon>
    </lineage>
</organism>
<reference evidence="1 2" key="1">
    <citation type="submission" date="2019-03" db="EMBL/GenBank/DDBJ databases">
        <title>First draft genome of Liparis tanakae, snailfish: a comprehensive survey of snailfish specific genes.</title>
        <authorList>
            <person name="Kim W."/>
            <person name="Song I."/>
            <person name="Jeong J.-H."/>
            <person name="Kim D."/>
            <person name="Kim S."/>
            <person name="Ryu S."/>
            <person name="Song J.Y."/>
            <person name="Lee S.K."/>
        </authorList>
    </citation>
    <scope>NUCLEOTIDE SEQUENCE [LARGE SCALE GENOMIC DNA]</scope>
    <source>
        <tissue evidence="1">Muscle</tissue>
    </source>
</reference>
<protein>
    <submittedName>
        <fullName evidence="1">Uncharacterized protein</fullName>
    </submittedName>
</protein>